<proteinExistence type="inferred from homology"/>
<feature type="domain" description="HTH lysR-type" evidence="5">
    <location>
        <begin position="1"/>
        <end position="59"/>
    </location>
</feature>
<dbReference type="AlphaFoldDB" id="A0A0K1ZKT1"/>
<dbReference type="EMBL" id="LN899824">
    <property type="protein sequence ID" value="CUV27685.1"/>
    <property type="molecule type" value="Genomic_DNA"/>
</dbReference>
<dbReference type="GO" id="GO:0019344">
    <property type="term" value="P:cysteine biosynthetic process"/>
    <property type="evidence" value="ECO:0007669"/>
    <property type="project" value="TreeGrafter"/>
</dbReference>
<evidence type="ECO:0000256" key="4">
    <source>
        <dbReference type="ARBA" id="ARBA00023163"/>
    </source>
</evidence>
<comment type="similarity">
    <text evidence="1">Belongs to the LysR transcriptional regulatory family.</text>
</comment>
<dbReference type="PANTHER" id="PTHR30126">
    <property type="entry name" value="HTH-TYPE TRANSCRIPTIONAL REGULATOR"/>
    <property type="match status" value="1"/>
</dbReference>
<sequence>MNFQQLRSIREAVRRQFNLTEVANALYTSQPGVSRQIRELEDELGVEIFERYGKRLTGLTEPGREIVRIVERLLLEAENLRQAGEEFSGRQSGRLTVATTHTQARYALPKVVQAFRKAYPHVTLALQEASPSHIVELLLTGQADIGVATEAVASEPGLTSFEAYRWRHVLVVSPDHPLTKNPLPALEDVAQYPLITYDAGFTGRRNIDAAFAGAGLQPEIVLTAMDADVIKTYVALDVGVGIIASMAYDGRKDDNLVCIGADHLFEPNTTRVAVRRGAYLRGYAHDFIGMFAPHLSREAVAEAVASTVVAQPARPALVASSRQTLAA</sequence>
<dbReference type="GO" id="GO:0000976">
    <property type="term" value="F:transcription cis-regulatory region binding"/>
    <property type="evidence" value="ECO:0007669"/>
    <property type="project" value="TreeGrafter"/>
</dbReference>
<dbReference type="GO" id="GO:0003700">
    <property type="term" value="F:DNA-binding transcription factor activity"/>
    <property type="evidence" value="ECO:0007669"/>
    <property type="project" value="InterPro"/>
</dbReference>
<dbReference type="SUPFAM" id="SSF46785">
    <property type="entry name" value="Winged helix' DNA-binding domain"/>
    <property type="match status" value="1"/>
</dbReference>
<evidence type="ECO:0000259" key="5">
    <source>
        <dbReference type="PROSITE" id="PS50931"/>
    </source>
</evidence>
<dbReference type="PROSITE" id="PS50931">
    <property type="entry name" value="HTH_LYSR"/>
    <property type="match status" value="1"/>
</dbReference>
<dbReference type="PANTHER" id="PTHR30126:SF6">
    <property type="entry name" value="HTH-TYPE TRANSCRIPTIONAL REGULATOR CYSB-RELATED"/>
    <property type="match status" value="1"/>
</dbReference>
<dbReference type="Pfam" id="PF03466">
    <property type="entry name" value="LysR_substrate"/>
    <property type="match status" value="1"/>
</dbReference>
<dbReference type="Gene3D" id="3.40.190.10">
    <property type="entry name" value="Periplasmic binding protein-like II"/>
    <property type="match status" value="2"/>
</dbReference>
<dbReference type="PRINTS" id="PR00039">
    <property type="entry name" value="HTHLYSR"/>
</dbReference>
<protein>
    <submittedName>
        <fullName evidence="7">DNA-binding transcriptional activator of cysteine biosynthesis</fullName>
    </submittedName>
</protein>
<gene>
    <name evidence="7" type="primary">cbl</name>
    <name evidence="6" type="ORF">PSS4_v1_130023</name>
    <name evidence="7" type="ORF">RUN1985_v1_100014</name>
</gene>
<dbReference type="EMBL" id="LN899821">
    <property type="protein sequence ID" value="CUV16526.1"/>
    <property type="molecule type" value="Genomic_DNA"/>
</dbReference>
<name>A0A0K1ZKT1_RALSL</name>
<evidence type="ECO:0000256" key="2">
    <source>
        <dbReference type="ARBA" id="ARBA00023015"/>
    </source>
</evidence>
<keyword evidence="3 7" id="KW-0238">DNA-binding</keyword>
<evidence type="ECO:0000313" key="6">
    <source>
        <dbReference type="EMBL" id="CUV16526.1"/>
    </source>
</evidence>
<dbReference type="SUPFAM" id="SSF53850">
    <property type="entry name" value="Periplasmic binding protein-like II"/>
    <property type="match status" value="1"/>
</dbReference>
<dbReference type="InterPro" id="IPR036388">
    <property type="entry name" value="WH-like_DNA-bd_sf"/>
</dbReference>
<dbReference type="PATRIC" id="fig|305.92.peg.2165"/>
<dbReference type="InterPro" id="IPR037423">
    <property type="entry name" value="CysB_PBP2"/>
</dbReference>
<dbReference type="InterPro" id="IPR036390">
    <property type="entry name" value="WH_DNA-bd_sf"/>
</dbReference>
<dbReference type="NCBIfam" id="NF009327">
    <property type="entry name" value="PRK12684.1"/>
    <property type="match status" value="1"/>
</dbReference>
<evidence type="ECO:0000256" key="3">
    <source>
        <dbReference type="ARBA" id="ARBA00023125"/>
    </source>
</evidence>
<dbReference type="InterPro" id="IPR000847">
    <property type="entry name" value="LysR_HTH_N"/>
</dbReference>
<reference evidence="7" key="1">
    <citation type="submission" date="2015-10" db="EMBL/GenBank/DDBJ databases">
        <authorList>
            <person name="Gilbert D.G."/>
        </authorList>
    </citation>
    <scope>NUCLEOTIDE SEQUENCE</scope>
    <source>
        <strain evidence="7">Phyl III-seqv23</strain>
    </source>
</reference>
<evidence type="ECO:0000256" key="1">
    <source>
        <dbReference type="ARBA" id="ARBA00009437"/>
    </source>
</evidence>
<evidence type="ECO:0000313" key="7">
    <source>
        <dbReference type="EMBL" id="CUV27685.1"/>
    </source>
</evidence>
<accession>A0A0K1ZKT1</accession>
<keyword evidence="4" id="KW-0804">Transcription</keyword>
<keyword evidence="2" id="KW-0805">Transcription regulation</keyword>
<dbReference type="InterPro" id="IPR005119">
    <property type="entry name" value="LysR_subst-bd"/>
</dbReference>
<dbReference type="Gene3D" id="1.10.10.10">
    <property type="entry name" value="Winged helix-like DNA-binding domain superfamily/Winged helix DNA-binding domain"/>
    <property type="match status" value="1"/>
</dbReference>
<dbReference type="Pfam" id="PF00126">
    <property type="entry name" value="HTH_1"/>
    <property type="match status" value="1"/>
</dbReference>
<organism evidence="7">
    <name type="scientific">Ralstonia solanacearum</name>
    <name type="common">Pseudomonas solanacearum</name>
    <dbReference type="NCBI Taxonomy" id="305"/>
    <lineage>
        <taxon>Bacteria</taxon>
        <taxon>Pseudomonadati</taxon>
        <taxon>Pseudomonadota</taxon>
        <taxon>Betaproteobacteria</taxon>
        <taxon>Burkholderiales</taxon>
        <taxon>Burkholderiaceae</taxon>
        <taxon>Ralstonia</taxon>
        <taxon>Ralstonia solanacearum species complex</taxon>
    </lineage>
</organism>
<dbReference type="CDD" id="cd08413">
    <property type="entry name" value="PBP2_CysB_like"/>
    <property type="match status" value="1"/>
</dbReference>